<dbReference type="AlphaFoldDB" id="G9PFE1"/>
<dbReference type="InterPro" id="IPR036770">
    <property type="entry name" value="Ankyrin_rpt-contain_sf"/>
</dbReference>
<proteinExistence type="predicted"/>
<sequence length="183" mass="20652">MKSVFTVAYMGTFGEFMGLYQVGDEKRVRWGRSLFIEAISNIDPAQRYPMCEFLLDRECVLDAGTKDGTNPFHILFSQCAHDITQDVALCRRLIERGVPLGAPDAHGCIPLVHLISNQEYSEQELTPLYDLYFEAHDPGFDAQLTGSHDTVYDVARRWPHRQALADRIATRLGIDTTISTQDA</sequence>
<keyword evidence="2" id="KW-1185">Reference proteome</keyword>
<protein>
    <recommendedName>
        <fullName evidence="3">Ankyrin repeat protein</fullName>
    </recommendedName>
</protein>
<comment type="caution">
    <text evidence="1">The sequence shown here is derived from an EMBL/GenBank/DDBJ whole genome shotgun (WGS) entry which is preliminary data.</text>
</comment>
<evidence type="ECO:0000313" key="1">
    <source>
        <dbReference type="EMBL" id="EHM88270.1"/>
    </source>
</evidence>
<dbReference type="eggNOG" id="COG0666">
    <property type="taxonomic scope" value="Bacteria"/>
</dbReference>
<dbReference type="OrthoDB" id="2038281at2"/>
<reference evidence="1 2" key="1">
    <citation type="submission" date="2011-10" db="EMBL/GenBank/DDBJ databases">
        <title>The Genome Sequence of Actinomyces graevenitzii C83.</title>
        <authorList>
            <consortium name="The Broad Institute Genome Sequencing Platform"/>
            <consortium name="The Broad Institute Genome Sequencing Center for Infectious Disease"/>
            <person name="Earl A."/>
            <person name="Ward D."/>
            <person name="Feldgarden M."/>
            <person name="Gevers D."/>
            <person name="Sibley C.D."/>
            <person name="Field T.R."/>
            <person name="Grinwis M."/>
            <person name="Eshaghurshan C.S."/>
            <person name="Surette M.G."/>
            <person name="Young S.K."/>
            <person name="Zeng Q."/>
            <person name="Gargeya S."/>
            <person name="Fitzgerald M."/>
            <person name="Haas B."/>
            <person name="Abouelleil A."/>
            <person name="Alvarado L."/>
            <person name="Arachchi H.M."/>
            <person name="Berlin A."/>
            <person name="Brown A."/>
            <person name="Chapman S.B."/>
            <person name="Chen Z."/>
            <person name="Dunbar C."/>
            <person name="Freedman E."/>
            <person name="Gearin G."/>
            <person name="Goldberg J."/>
            <person name="Griggs A."/>
            <person name="Gujja S."/>
            <person name="Heiman D."/>
            <person name="Howarth C."/>
            <person name="Larson L."/>
            <person name="Lui A."/>
            <person name="MacDonald P.J.P."/>
            <person name="Montmayeur A."/>
            <person name="Murphy C."/>
            <person name="Neiman D."/>
            <person name="Pearson M."/>
            <person name="Priest M."/>
            <person name="Roberts A."/>
            <person name="Saif S."/>
            <person name="Shea T."/>
            <person name="Shenoy N."/>
            <person name="Sisk P."/>
            <person name="Stolte C."/>
            <person name="Sykes S."/>
            <person name="Wortman J."/>
            <person name="Nusbaum C."/>
            <person name="Birren B."/>
        </authorList>
    </citation>
    <scope>NUCLEOTIDE SEQUENCE [LARGE SCALE GENOMIC DNA]</scope>
    <source>
        <strain evidence="1 2">C83</strain>
    </source>
</reference>
<dbReference type="RefSeq" id="WP_005986087.1">
    <property type="nucleotide sequence ID" value="NZ_JH470338.1"/>
</dbReference>
<dbReference type="EMBL" id="ACRN01000005">
    <property type="protein sequence ID" value="EHM88270.1"/>
    <property type="molecule type" value="Genomic_DNA"/>
</dbReference>
<dbReference type="Proteomes" id="UP000003822">
    <property type="component" value="Unassembled WGS sequence"/>
</dbReference>
<dbReference type="STRING" id="435830.HMPREF0045_00965"/>
<dbReference type="HOGENOM" id="CLU_126395_0_0_11"/>
<organism evidence="1 2">
    <name type="scientific">Actinomyces graevenitzii C83</name>
    <dbReference type="NCBI Taxonomy" id="435830"/>
    <lineage>
        <taxon>Bacteria</taxon>
        <taxon>Bacillati</taxon>
        <taxon>Actinomycetota</taxon>
        <taxon>Actinomycetes</taxon>
        <taxon>Actinomycetales</taxon>
        <taxon>Actinomycetaceae</taxon>
        <taxon>Actinomyces</taxon>
    </lineage>
</organism>
<name>G9PFE1_9ACTO</name>
<gene>
    <name evidence="1" type="ORF">HMPREF0045_00965</name>
</gene>
<evidence type="ECO:0000313" key="2">
    <source>
        <dbReference type="Proteomes" id="UP000003822"/>
    </source>
</evidence>
<evidence type="ECO:0008006" key="3">
    <source>
        <dbReference type="Google" id="ProtNLM"/>
    </source>
</evidence>
<dbReference type="SUPFAM" id="SSF48403">
    <property type="entry name" value="Ankyrin repeat"/>
    <property type="match status" value="1"/>
</dbReference>
<dbReference type="Gene3D" id="1.25.40.20">
    <property type="entry name" value="Ankyrin repeat-containing domain"/>
    <property type="match status" value="1"/>
</dbReference>
<accession>G9PFE1</accession>